<sequence>MNRKLKASDTRALYSITTPLLCPFSDHAEIRIDLRIEEDSLGPRISVFHT</sequence>
<name>A0A310S8D5_9HYME</name>
<evidence type="ECO:0000313" key="1">
    <source>
        <dbReference type="EMBL" id="OAD52838.1"/>
    </source>
</evidence>
<reference evidence="1 2" key="1">
    <citation type="submission" date="2015-07" db="EMBL/GenBank/DDBJ databases">
        <title>The genome of Eufriesea mexicana.</title>
        <authorList>
            <person name="Pan H."/>
            <person name="Kapheim K."/>
        </authorList>
    </citation>
    <scope>NUCLEOTIDE SEQUENCE [LARGE SCALE GENOMIC DNA]</scope>
    <source>
        <strain evidence="1">0111107269</strain>
        <tissue evidence="1">Whole body</tissue>
    </source>
</reference>
<evidence type="ECO:0000313" key="2">
    <source>
        <dbReference type="Proteomes" id="UP000250275"/>
    </source>
</evidence>
<proteinExistence type="predicted"/>
<evidence type="ECO:0008006" key="3">
    <source>
        <dbReference type="Google" id="ProtNLM"/>
    </source>
</evidence>
<protein>
    <recommendedName>
        <fullName evidence="3">Endonuclease/exonuclease/phosphatase domain-containing protein</fullName>
    </recommendedName>
</protein>
<dbReference type="AlphaFoldDB" id="A0A310S8D5"/>
<keyword evidence="2" id="KW-1185">Reference proteome</keyword>
<dbReference type="Proteomes" id="UP000250275">
    <property type="component" value="Unassembled WGS sequence"/>
</dbReference>
<organism evidence="1 2">
    <name type="scientific">Eufriesea mexicana</name>
    <dbReference type="NCBI Taxonomy" id="516756"/>
    <lineage>
        <taxon>Eukaryota</taxon>
        <taxon>Metazoa</taxon>
        <taxon>Ecdysozoa</taxon>
        <taxon>Arthropoda</taxon>
        <taxon>Hexapoda</taxon>
        <taxon>Insecta</taxon>
        <taxon>Pterygota</taxon>
        <taxon>Neoptera</taxon>
        <taxon>Endopterygota</taxon>
        <taxon>Hymenoptera</taxon>
        <taxon>Apocrita</taxon>
        <taxon>Aculeata</taxon>
        <taxon>Apoidea</taxon>
        <taxon>Anthophila</taxon>
        <taxon>Apidae</taxon>
        <taxon>Eufriesea</taxon>
    </lineage>
</organism>
<dbReference type="EMBL" id="KQ769812">
    <property type="protein sequence ID" value="OAD52838.1"/>
    <property type="molecule type" value="Genomic_DNA"/>
</dbReference>
<gene>
    <name evidence="1" type="ORF">WN48_00138</name>
</gene>
<accession>A0A310S8D5</accession>